<protein>
    <submittedName>
        <fullName evidence="1">Uncharacterized protein</fullName>
    </submittedName>
</protein>
<dbReference type="GO" id="GO:0005654">
    <property type="term" value="C:nucleoplasm"/>
    <property type="evidence" value="ECO:0007669"/>
    <property type="project" value="TreeGrafter"/>
</dbReference>
<dbReference type="SMART" id="SM00213">
    <property type="entry name" value="UBQ"/>
    <property type="match status" value="3"/>
</dbReference>
<keyword evidence="2" id="KW-1185">Reference proteome</keyword>
<dbReference type="InterPro" id="IPR029071">
    <property type="entry name" value="Ubiquitin-like_domsf"/>
</dbReference>
<dbReference type="GO" id="GO:0005829">
    <property type="term" value="C:cytosol"/>
    <property type="evidence" value="ECO:0007669"/>
    <property type="project" value="TreeGrafter"/>
</dbReference>
<organism evidence="1 2">
    <name type="scientific">Punica granatum</name>
    <name type="common">Pomegranate</name>
    <dbReference type="NCBI Taxonomy" id="22663"/>
    <lineage>
        <taxon>Eukaryota</taxon>
        <taxon>Viridiplantae</taxon>
        <taxon>Streptophyta</taxon>
        <taxon>Embryophyta</taxon>
        <taxon>Tracheophyta</taxon>
        <taxon>Spermatophyta</taxon>
        <taxon>Magnoliopsida</taxon>
        <taxon>eudicotyledons</taxon>
        <taxon>Gunneridae</taxon>
        <taxon>Pentapetalae</taxon>
        <taxon>rosids</taxon>
        <taxon>malvids</taxon>
        <taxon>Myrtales</taxon>
        <taxon>Lythraceae</taxon>
        <taxon>Punica</taxon>
    </lineage>
</organism>
<dbReference type="InterPro" id="IPR000626">
    <property type="entry name" value="Ubiquitin-like_dom"/>
</dbReference>
<evidence type="ECO:0000313" key="2">
    <source>
        <dbReference type="Proteomes" id="UP000233551"/>
    </source>
</evidence>
<evidence type="ECO:0000313" key="1">
    <source>
        <dbReference type="EMBL" id="PKI49180.1"/>
    </source>
</evidence>
<proteinExistence type="predicted"/>
<dbReference type="OrthoDB" id="428577at2759"/>
<dbReference type="STRING" id="22663.A0A2I0IZS2"/>
<dbReference type="PANTHER" id="PTHR10621:SF39">
    <property type="entry name" value="UBIQUITIN-LIKE SUPERFAMILY PROTEIN"/>
    <property type="match status" value="1"/>
</dbReference>
<dbReference type="PANTHER" id="PTHR10621">
    <property type="entry name" value="UV EXCISION REPAIR PROTEIN RAD23"/>
    <property type="match status" value="1"/>
</dbReference>
<dbReference type="GO" id="GO:0043130">
    <property type="term" value="F:ubiquitin binding"/>
    <property type="evidence" value="ECO:0007669"/>
    <property type="project" value="TreeGrafter"/>
</dbReference>
<dbReference type="Pfam" id="PF00240">
    <property type="entry name" value="ubiquitin"/>
    <property type="match status" value="3"/>
</dbReference>
<dbReference type="GO" id="GO:0070628">
    <property type="term" value="F:proteasome binding"/>
    <property type="evidence" value="ECO:0007669"/>
    <property type="project" value="TreeGrafter"/>
</dbReference>
<reference evidence="1 2" key="1">
    <citation type="submission" date="2017-11" db="EMBL/GenBank/DDBJ databases">
        <title>De-novo sequencing of pomegranate (Punica granatum L.) genome.</title>
        <authorList>
            <person name="Akparov Z."/>
            <person name="Amiraslanov A."/>
            <person name="Hajiyeva S."/>
            <person name="Abbasov M."/>
            <person name="Kaur K."/>
            <person name="Hamwieh A."/>
            <person name="Solovyev V."/>
            <person name="Salamov A."/>
            <person name="Braich B."/>
            <person name="Kosarev P."/>
            <person name="Mahmoud A."/>
            <person name="Hajiyev E."/>
            <person name="Babayeva S."/>
            <person name="Izzatullayeva V."/>
            <person name="Mammadov A."/>
            <person name="Mammadov A."/>
            <person name="Sharifova S."/>
            <person name="Ojaghi J."/>
            <person name="Eynullazada K."/>
            <person name="Bayramov B."/>
            <person name="Abdulazimova A."/>
            <person name="Shahmuradov I."/>
        </authorList>
    </citation>
    <scope>NUCLEOTIDE SEQUENCE [LARGE SCALE GENOMIC DNA]</scope>
    <source>
        <strain evidence="2">cv. AG2017</strain>
        <tissue evidence="1">Leaf</tissue>
    </source>
</reference>
<dbReference type="PROSITE" id="PS50053">
    <property type="entry name" value="UBIQUITIN_2"/>
    <property type="match status" value="3"/>
</dbReference>
<dbReference type="Proteomes" id="UP000233551">
    <property type="component" value="Unassembled WGS sequence"/>
</dbReference>
<gene>
    <name evidence="1" type="ORF">CRG98_030428</name>
</gene>
<dbReference type="Gene3D" id="3.10.20.90">
    <property type="entry name" value="Phosphatidylinositol 3-kinase Catalytic Subunit, Chain A, domain 1"/>
    <property type="match status" value="3"/>
</dbReference>
<dbReference type="SUPFAM" id="SSF54236">
    <property type="entry name" value="Ubiquitin-like"/>
    <property type="match status" value="3"/>
</dbReference>
<dbReference type="GeneID" id="116204389"/>
<dbReference type="PRINTS" id="PR00348">
    <property type="entry name" value="UBIQUITIN"/>
</dbReference>
<accession>A0A2I0IZS2</accession>
<dbReference type="GO" id="GO:0031593">
    <property type="term" value="F:polyubiquitin modification-dependent protein binding"/>
    <property type="evidence" value="ECO:0007669"/>
    <property type="project" value="TreeGrafter"/>
</dbReference>
<dbReference type="AlphaFoldDB" id="A0A2I0IZS2"/>
<sequence length="251" mass="28693">MRVIIVTWGREFFLEIGPQEPVLEIKQKIEHLLGVPVHSQTLAVLGWELIDGLDMDDYPIVKEGTRIDLTIQSNLKPSNLYGGKIQMTVKFSSRRINLEVDRTETVRSLKEKIHILGGVPIKRMSLYFSGRELEDEFCSITEYGIRESSEVVVFLNTLNRQKDKPPTRRLSLVVETSSSLLNAARIPLELKDSCSVSDLKELLLSMKILPPDDYILIHKQRIMRDTCSLQWHGVEDGESLYVFRGTVNRIA</sequence>
<dbReference type="CDD" id="cd17039">
    <property type="entry name" value="Ubl_ubiquitin_like"/>
    <property type="match status" value="1"/>
</dbReference>
<dbReference type="InterPro" id="IPR019956">
    <property type="entry name" value="Ubiquitin_dom"/>
</dbReference>
<name>A0A2I0IZS2_PUNGR</name>
<dbReference type="EMBL" id="PGOL01002269">
    <property type="protein sequence ID" value="PKI49180.1"/>
    <property type="molecule type" value="Genomic_DNA"/>
</dbReference>
<comment type="caution">
    <text evidence="1">The sequence shown here is derived from an EMBL/GenBank/DDBJ whole genome shotgun (WGS) entry which is preliminary data.</text>
</comment>
<dbReference type="GO" id="GO:0043161">
    <property type="term" value="P:proteasome-mediated ubiquitin-dependent protein catabolic process"/>
    <property type="evidence" value="ECO:0007669"/>
    <property type="project" value="TreeGrafter"/>
</dbReference>